<evidence type="ECO:0000259" key="4">
    <source>
        <dbReference type="PROSITE" id="PS52004"/>
    </source>
</evidence>
<protein>
    <submittedName>
        <fullName evidence="6">Ketosynthase family 3 (KS3) domain-containing protein</fullName>
    </submittedName>
</protein>
<evidence type="ECO:0000313" key="6">
    <source>
        <dbReference type="WBParaSite" id="PEQ_0001340301-mRNA-1"/>
    </source>
</evidence>
<keyword evidence="1" id="KW-0596">Phosphopantetheine</keyword>
<dbReference type="GO" id="GO:0004312">
    <property type="term" value="F:fatty acid synthase activity"/>
    <property type="evidence" value="ECO:0007669"/>
    <property type="project" value="TreeGrafter"/>
</dbReference>
<dbReference type="InterPro" id="IPR050091">
    <property type="entry name" value="PKS_NRPS_Biosynth_Enz"/>
</dbReference>
<evidence type="ECO:0000256" key="2">
    <source>
        <dbReference type="ARBA" id="ARBA00022553"/>
    </source>
</evidence>
<keyword evidence="5" id="KW-1185">Reference proteome</keyword>
<dbReference type="Pfam" id="PF02801">
    <property type="entry name" value="Ketoacyl-synt_C"/>
    <property type="match status" value="1"/>
</dbReference>
<dbReference type="WBParaSite" id="PEQ_0001340301-mRNA-1">
    <property type="protein sequence ID" value="PEQ_0001340301-mRNA-1"/>
    <property type="gene ID" value="PEQ_0001340301"/>
</dbReference>
<keyword evidence="2" id="KW-0597">Phosphoprotein</keyword>
<dbReference type="SUPFAM" id="SSF53901">
    <property type="entry name" value="Thiolase-like"/>
    <property type="match status" value="1"/>
</dbReference>
<dbReference type="PANTHER" id="PTHR43775:SF37">
    <property type="entry name" value="SI:DKEY-61P9.11"/>
    <property type="match status" value="1"/>
</dbReference>
<evidence type="ECO:0000256" key="1">
    <source>
        <dbReference type="ARBA" id="ARBA00022450"/>
    </source>
</evidence>
<dbReference type="Proteomes" id="UP000887564">
    <property type="component" value="Unplaced"/>
</dbReference>
<evidence type="ECO:0000256" key="3">
    <source>
        <dbReference type="RuleBase" id="RU003694"/>
    </source>
</evidence>
<organism evidence="5 6">
    <name type="scientific">Parascaris equorum</name>
    <name type="common">Equine roundworm</name>
    <dbReference type="NCBI Taxonomy" id="6256"/>
    <lineage>
        <taxon>Eukaryota</taxon>
        <taxon>Metazoa</taxon>
        <taxon>Ecdysozoa</taxon>
        <taxon>Nematoda</taxon>
        <taxon>Chromadorea</taxon>
        <taxon>Rhabditida</taxon>
        <taxon>Spirurina</taxon>
        <taxon>Ascaridomorpha</taxon>
        <taxon>Ascaridoidea</taxon>
        <taxon>Ascarididae</taxon>
        <taxon>Parascaris</taxon>
    </lineage>
</organism>
<dbReference type="InterPro" id="IPR014031">
    <property type="entry name" value="Ketoacyl_synth_C"/>
</dbReference>
<dbReference type="CDD" id="cd00833">
    <property type="entry name" value="PKS"/>
    <property type="match status" value="1"/>
</dbReference>
<dbReference type="InterPro" id="IPR016039">
    <property type="entry name" value="Thiolase-like"/>
</dbReference>
<dbReference type="InterPro" id="IPR020841">
    <property type="entry name" value="PKS_Beta-ketoAc_synthase_dom"/>
</dbReference>
<dbReference type="Gene3D" id="3.40.47.10">
    <property type="match status" value="1"/>
</dbReference>
<proteinExistence type="inferred from homology"/>
<keyword evidence="3" id="KW-0808">Transferase</keyword>
<sequence length="219" mass="23428">MALVGAANIILNPQSTCVLERAQMLSPKGICKVFDVDADGYIRSEGVGMVLIKKVNPQEHFRGVKIVAYAMGHNGRSAGLTVPNGRSQLELISAAIRQTNLGEISFVEAHATGTPIGDPIEVRAIREAFEKANLNPEVRLCSSKSQLGHCEAAAGVASFLTTLMSLENGYAVPNSHFMLRNDALMQNNTAMITSVFSVGEELNAKRTALMNCFGFSGSN</sequence>
<dbReference type="Pfam" id="PF00109">
    <property type="entry name" value="ketoacyl-synt"/>
    <property type="match status" value="1"/>
</dbReference>
<dbReference type="InterPro" id="IPR014030">
    <property type="entry name" value="Ketoacyl_synth_N"/>
</dbReference>
<dbReference type="GO" id="GO:0006633">
    <property type="term" value="P:fatty acid biosynthetic process"/>
    <property type="evidence" value="ECO:0007669"/>
    <property type="project" value="TreeGrafter"/>
</dbReference>
<comment type="similarity">
    <text evidence="3">Belongs to the thiolase-like superfamily. Beta-ketoacyl-ACP synthases family.</text>
</comment>
<dbReference type="PROSITE" id="PS52004">
    <property type="entry name" value="KS3_2"/>
    <property type="match status" value="1"/>
</dbReference>
<evidence type="ECO:0000313" key="5">
    <source>
        <dbReference type="Proteomes" id="UP000887564"/>
    </source>
</evidence>
<dbReference type="AlphaFoldDB" id="A0A914S467"/>
<dbReference type="SMART" id="SM00825">
    <property type="entry name" value="PKS_KS"/>
    <property type="match status" value="1"/>
</dbReference>
<reference evidence="6" key="1">
    <citation type="submission" date="2022-11" db="UniProtKB">
        <authorList>
            <consortium name="WormBaseParasite"/>
        </authorList>
    </citation>
    <scope>IDENTIFICATION</scope>
</reference>
<accession>A0A914S467</accession>
<dbReference type="PANTHER" id="PTHR43775">
    <property type="entry name" value="FATTY ACID SYNTHASE"/>
    <property type="match status" value="1"/>
</dbReference>
<name>A0A914S467_PAREQ</name>
<feature type="domain" description="Ketosynthase family 3 (KS3)" evidence="4">
    <location>
        <begin position="1"/>
        <end position="219"/>
    </location>
</feature>